<feature type="domain" description="DPH-type MB" evidence="14">
    <location>
        <begin position="190"/>
        <end position="252"/>
    </location>
</feature>
<evidence type="ECO:0000256" key="9">
    <source>
        <dbReference type="ARBA" id="ARBA00022833"/>
    </source>
</evidence>
<keyword evidence="10" id="KW-0408">Iron</keyword>
<keyword evidence="8" id="KW-0479">Metal-binding</keyword>
<dbReference type="Proteomes" id="UP000078343">
    <property type="component" value="Unassembled WGS sequence"/>
</dbReference>
<dbReference type="STRING" id="1367422.A0A178Z5D0"/>
<sequence length="256" mass="28812">MTSQLHAADQQQDTEFSKRTQTAHLKESLHHLKWFRATDDLPAEPGPMLVLSCGLAARALHLWEERFLMSSTGAGPVRSRTDTHYDVLQLPRRPEQLDRLSKDDIKAAYRRALLIHHPDKAPSSTKNASLKPQQNNGALAPTPIYSIDEIIVAYEVLSDPKRRADYDRILDRAVSFGEKDKGGEKGTHIGVEIYDLEDLRFDESQAVWSKSCRCGDEQGYTVTESDLEKEAQQGEIYVGCRGCSLFIKVLFALEEA</sequence>
<dbReference type="GO" id="GO:0005634">
    <property type="term" value="C:nucleus"/>
    <property type="evidence" value="ECO:0007669"/>
    <property type="project" value="UniProtKB-SubCell"/>
</dbReference>
<organism evidence="15 16">
    <name type="scientific">Fonsecaea erecta</name>
    <dbReference type="NCBI Taxonomy" id="1367422"/>
    <lineage>
        <taxon>Eukaryota</taxon>
        <taxon>Fungi</taxon>
        <taxon>Dikarya</taxon>
        <taxon>Ascomycota</taxon>
        <taxon>Pezizomycotina</taxon>
        <taxon>Eurotiomycetes</taxon>
        <taxon>Chaetothyriomycetidae</taxon>
        <taxon>Chaetothyriales</taxon>
        <taxon>Herpotrichiellaceae</taxon>
        <taxon>Fonsecaea</taxon>
    </lineage>
</organism>
<keyword evidence="7" id="KW-0963">Cytoplasm</keyword>
<feature type="domain" description="J" evidence="13">
    <location>
        <begin position="83"/>
        <end position="170"/>
    </location>
</feature>
<evidence type="ECO:0000256" key="6">
    <source>
        <dbReference type="ARBA" id="ARBA00021797"/>
    </source>
</evidence>
<evidence type="ECO:0000259" key="14">
    <source>
        <dbReference type="PROSITE" id="PS51074"/>
    </source>
</evidence>
<keyword evidence="11" id="KW-0539">Nucleus</keyword>
<dbReference type="PANTHER" id="PTHR21454:SF46">
    <property type="entry name" value="DIPHTHAMIDE BIOSYNTHESIS PROTEIN 4"/>
    <property type="match status" value="1"/>
</dbReference>
<keyword evidence="16" id="KW-1185">Reference proteome</keyword>
<comment type="pathway">
    <text evidence="4">Protein modification; peptidyl-diphthamide biosynthesis.</text>
</comment>
<evidence type="ECO:0000256" key="8">
    <source>
        <dbReference type="ARBA" id="ARBA00022723"/>
    </source>
</evidence>
<dbReference type="AlphaFoldDB" id="A0A178Z5D0"/>
<dbReference type="GO" id="GO:0005737">
    <property type="term" value="C:cytoplasm"/>
    <property type="evidence" value="ECO:0007669"/>
    <property type="project" value="UniProtKB-SubCell"/>
</dbReference>
<proteinExistence type="inferred from homology"/>
<evidence type="ECO:0000313" key="15">
    <source>
        <dbReference type="EMBL" id="OAP54974.1"/>
    </source>
</evidence>
<dbReference type="Pfam" id="PF05207">
    <property type="entry name" value="Zn_ribbon_CSL"/>
    <property type="match status" value="1"/>
</dbReference>
<evidence type="ECO:0000313" key="16">
    <source>
        <dbReference type="Proteomes" id="UP000078343"/>
    </source>
</evidence>
<dbReference type="PROSITE" id="PS50076">
    <property type="entry name" value="DNAJ_2"/>
    <property type="match status" value="1"/>
</dbReference>
<evidence type="ECO:0000256" key="10">
    <source>
        <dbReference type="ARBA" id="ARBA00023004"/>
    </source>
</evidence>
<evidence type="ECO:0000256" key="3">
    <source>
        <dbReference type="ARBA" id="ARBA00004496"/>
    </source>
</evidence>
<evidence type="ECO:0000256" key="12">
    <source>
        <dbReference type="SAM" id="MobiDB-lite"/>
    </source>
</evidence>
<dbReference type="OrthoDB" id="445556at2759"/>
<evidence type="ECO:0000256" key="7">
    <source>
        <dbReference type="ARBA" id="ARBA00022490"/>
    </source>
</evidence>
<dbReference type="Gene3D" id="3.10.660.10">
    <property type="entry name" value="DPH Zinc finger"/>
    <property type="match status" value="1"/>
</dbReference>
<protein>
    <recommendedName>
        <fullName evidence="6">Diphthamide biosynthesis protein 4</fullName>
    </recommendedName>
</protein>
<dbReference type="InterPro" id="IPR036671">
    <property type="entry name" value="DPH_MB_sf"/>
</dbReference>
<evidence type="ECO:0000256" key="11">
    <source>
        <dbReference type="ARBA" id="ARBA00023242"/>
    </source>
</evidence>
<dbReference type="SUPFAM" id="SSF144217">
    <property type="entry name" value="CSL zinc finger"/>
    <property type="match status" value="1"/>
</dbReference>
<dbReference type="GeneID" id="30014842"/>
<dbReference type="SUPFAM" id="SSF46565">
    <property type="entry name" value="Chaperone J-domain"/>
    <property type="match status" value="1"/>
</dbReference>
<evidence type="ECO:0000256" key="2">
    <source>
        <dbReference type="ARBA" id="ARBA00004123"/>
    </source>
</evidence>
<dbReference type="SMART" id="SM00271">
    <property type="entry name" value="DnaJ"/>
    <property type="match status" value="1"/>
</dbReference>
<dbReference type="CDD" id="cd06257">
    <property type="entry name" value="DnaJ"/>
    <property type="match status" value="1"/>
</dbReference>
<dbReference type="RefSeq" id="XP_018688341.1">
    <property type="nucleotide sequence ID" value="XM_018842180.1"/>
</dbReference>
<comment type="similarity">
    <text evidence="5">Belongs to the DPH4 family.</text>
</comment>
<gene>
    <name evidence="15" type="ORF">AYL99_10674</name>
</gene>
<dbReference type="EMBL" id="LVYI01000012">
    <property type="protein sequence ID" value="OAP54974.1"/>
    <property type="molecule type" value="Genomic_DNA"/>
</dbReference>
<accession>A0A178Z5D0</accession>
<keyword evidence="9" id="KW-0862">Zinc</keyword>
<comment type="caution">
    <text evidence="15">The sequence shown here is derived from an EMBL/GenBank/DDBJ whole genome shotgun (WGS) entry which is preliminary data.</text>
</comment>
<evidence type="ECO:0000256" key="5">
    <source>
        <dbReference type="ARBA" id="ARBA00006169"/>
    </source>
</evidence>
<feature type="region of interest" description="Disordered" evidence="12">
    <location>
        <begin position="1"/>
        <end position="22"/>
    </location>
</feature>
<dbReference type="GO" id="GO:0017183">
    <property type="term" value="P:protein histidyl modification to diphthamide"/>
    <property type="evidence" value="ECO:0007669"/>
    <property type="project" value="UniProtKB-UniPathway"/>
</dbReference>
<dbReference type="InterPro" id="IPR036869">
    <property type="entry name" value="J_dom_sf"/>
</dbReference>
<reference evidence="15 16" key="1">
    <citation type="submission" date="2016-04" db="EMBL/GenBank/DDBJ databases">
        <title>Draft genome of Fonsecaea erecta CBS 125763.</title>
        <authorList>
            <person name="Weiss V.A."/>
            <person name="Vicente V.A."/>
            <person name="Raittz R.T."/>
            <person name="Moreno L.F."/>
            <person name="De Souza E.M."/>
            <person name="Pedrosa F.O."/>
            <person name="Steffens M.B."/>
            <person name="Faoro H."/>
            <person name="Tadra-Sfeir M.Z."/>
            <person name="Najafzadeh M.J."/>
            <person name="Felipe M.S."/>
            <person name="Teixeira M."/>
            <person name="Sun J."/>
            <person name="Xi L."/>
            <person name="Gomes R."/>
            <person name="De Azevedo C.M."/>
            <person name="Salgado C.G."/>
            <person name="Da Silva M.B."/>
            <person name="Nascimento M.F."/>
            <person name="Queiroz-Telles F."/>
            <person name="Attili D.S."/>
            <person name="Gorbushina A."/>
        </authorList>
    </citation>
    <scope>NUCLEOTIDE SEQUENCE [LARGE SCALE GENOMIC DNA]</scope>
    <source>
        <strain evidence="15 16">CBS 125763</strain>
    </source>
</reference>
<evidence type="ECO:0000259" key="13">
    <source>
        <dbReference type="PROSITE" id="PS50076"/>
    </source>
</evidence>
<evidence type="ECO:0000256" key="1">
    <source>
        <dbReference type="ARBA" id="ARBA00003474"/>
    </source>
</evidence>
<dbReference type="Pfam" id="PF00226">
    <property type="entry name" value="DnaJ"/>
    <property type="match status" value="1"/>
</dbReference>
<comment type="function">
    <text evidence="1">Required for the first step of diphthamide biosynthesis, the transfer of 3-amino-3-carboxypropyl from S-adenosyl-L-methionine to a histidine residue. Diphthamide is a post-translational modification of histidine which occurs in elongation factor 2.</text>
</comment>
<evidence type="ECO:0000256" key="4">
    <source>
        <dbReference type="ARBA" id="ARBA00005156"/>
    </source>
</evidence>
<dbReference type="InterPro" id="IPR007872">
    <property type="entry name" value="DPH_MB_dom"/>
</dbReference>
<dbReference type="InterPro" id="IPR044248">
    <property type="entry name" value="DPH3/4-like"/>
</dbReference>
<dbReference type="PANTHER" id="PTHR21454">
    <property type="entry name" value="DPH3 HOMOLOG-RELATED"/>
    <property type="match status" value="1"/>
</dbReference>
<dbReference type="UniPathway" id="UPA00559"/>
<comment type="subcellular location">
    <subcellularLocation>
        <location evidence="3">Cytoplasm</location>
    </subcellularLocation>
    <subcellularLocation>
        <location evidence="2">Nucleus</location>
    </subcellularLocation>
</comment>
<dbReference type="InterPro" id="IPR001623">
    <property type="entry name" value="DnaJ_domain"/>
</dbReference>
<dbReference type="GO" id="GO:0046872">
    <property type="term" value="F:metal ion binding"/>
    <property type="evidence" value="ECO:0007669"/>
    <property type="project" value="UniProtKB-KW"/>
</dbReference>
<name>A0A178Z5D0_9EURO</name>
<dbReference type="Gene3D" id="1.10.287.110">
    <property type="entry name" value="DnaJ domain"/>
    <property type="match status" value="1"/>
</dbReference>
<dbReference type="PROSITE" id="PS51074">
    <property type="entry name" value="DPH_MB"/>
    <property type="match status" value="1"/>
</dbReference>